<dbReference type="EMBL" id="CAJPEX010000848">
    <property type="protein sequence ID" value="CAG0917417.1"/>
    <property type="molecule type" value="Genomic_DNA"/>
</dbReference>
<evidence type="ECO:0000256" key="5">
    <source>
        <dbReference type="ARBA" id="ARBA00022692"/>
    </source>
</evidence>
<dbReference type="InterPro" id="IPR003020">
    <property type="entry name" value="HCO3_transpt_euk"/>
</dbReference>
<dbReference type="PRINTS" id="PR01231">
    <property type="entry name" value="HCO3TRNSPORT"/>
</dbReference>
<dbReference type="Gene3D" id="1.10.287.570">
    <property type="entry name" value="Helical hairpin bin"/>
    <property type="match status" value="1"/>
</dbReference>
<evidence type="ECO:0000256" key="1">
    <source>
        <dbReference type="ARBA" id="ARBA00004554"/>
    </source>
</evidence>
<keyword evidence="8 9" id="KW-0472">Membrane</keyword>
<reference evidence="13" key="1">
    <citation type="submission" date="2020-11" db="EMBL/GenBank/DDBJ databases">
        <authorList>
            <person name="Tran Van P."/>
        </authorList>
    </citation>
    <scope>NUCLEOTIDE SEQUENCE</scope>
</reference>
<dbReference type="NCBIfam" id="TIGR00834">
    <property type="entry name" value="ae"/>
    <property type="match status" value="1"/>
</dbReference>
<feature type="transmembrane region" description="Helical" evidence="9">
    <location>
        <begin position="326"/>
        <end position="345"/>
    </location>
</feature>
<dbReference type="Gene3D" id="3.40.930.10">
    <property type="entry name" value="Mannitol-specific EII, Chain A"/>
    <property type="match status" value="1"/>
</dbReference>
<evidence type="ECO:0000256" key="9">
    <source>
        <dbReference type="RuleBase" id="RU362035"/>
    </source>
</evidence>
<dbReference type="SUPFAM" id="SSF55804">
    <property type="entry name" value="Phoshotransferase/anion transport protein"/>
    <property type="match status" value="1"/>
</dbReference>
<feature type="transmembrane region" description="Helical" evidence="9">
    <location>
        <begin position="389"/>
        <end position="407"/>
    </location>
</feature>
<feature type="transmembrane region" description="Helical" evidence="9">
    <location>
        <begin position="761"/>
        <end position="779"/>
    </location>
</feature>
<organism evidence="13">
    <name type="scientific">Notodromas monacha</name>
    <dbReference type="NCBI Taxonomy" id="399045"/>
    <lineage>
        <taxon>Eukaryota</taxon>
        <taxon>Metazoa</taxon>
        <taxon>Ecdysozoa</taxon>
        <taxon>Arthropoda</taxon>
        <taxon>Crustacea</taxon>
        <taxon>Oligostraca</taxon>
        <taxon>Ostracoda</taxon>
        <taxon>Podocopa</taxon>
        <taxon>Podocopida</taxon>
        <taxon>Cypridocopina</taxon>
        <taxon>Cypridoidea</taxon>
        <taxon>Cyprididae</taxon>
        <taxon>Notodromas</taxon>
    </lineage>
</organism>
<evidence type="ECO:0000256" key="6">
    <source>
        <dbReference type="ARBA" id="ARBA00022989"/>
    </source>
</evidence>
<keyword evidence="4" id="KW-1003">Cell membrane</keyword>
<dbReference type="PRINTS" id="PR01232">
    <property type="entry name" value="NAHCO3TRSPRT"/>
</dbReference>
<feature type="compositionally biased region" description="Polar residues" evidence="10">
    <location>
        <begin position="73"/>
        <end position="83"/>
    </location>
</feature>
<dbReference type="Pfam" id="PF00955">
    <property type="entry name" value="HCO3_cotransp"/>
    <property type="match status" value="1"/>
</dbReference>
<evidence type="ECO:0000256" key="4">
    <source>
        <dbReference type="ARBA" id="ARBA00022475"/>
    </source>
</evidence>
<proteinExistence type="inferred from homology"/>
<dbReference type="Pfam" id="PF07565">
    <property type="entry name" value="Band_3_cyto"/>
    <property type="match status" value="1"/>
</dbReference>
<dbReference type="InterPro" id="IPR003024">
    <property type="entry name" value="Na/HCO3_transpt"/>
</dbReference>
<comment type="subcellular location">
    <subcellularLocation>
        <location evidence="1">Basolateral cell membrane</location>
        <topology evidence="1">Multi-pass membrane protein</topology>
    </subcellularLocation>
    <subcellularLocation>
        <location evidence="9">Membrane</location>
        <topology evidence="9">Multi-pass membrane protein</topology>
    </subcellularLocation>
</comment>
<gene>
    <name evidence="13" type="ORF">NMOB1V02_LOCUS5000</name>
</gene>
<keyword evidence="6 9" id="KW-1133">Transmembrane helix</keyword>
<feature type="domain" description="Bicarbonate transporter-like transmembrane" evidence="11">
    <location>
        <begin position="243"/>
        <end position="795"/>
    </location>
</feature>
<evidence type="ECO:0000256" key="7">
    <source>
        <dbReference type="ARBA" id="ARBA00023065"/>
    </source>
</evidence>
<dbReference type="PANTHER" id="PTHR11453">
    <property type="entry name" value="ANION EXCHANGE PROTEIN"/>
    <property type="match status" value="1"/>
</dbReference>
<dbReference type="GO" id="GO:0051453">
    <property type="term" value="P:regulation of intracellular pH"/>
    <property type="evidence" value="ECO:0007669"/>
    <property type="project" value="TreeGrafter"/>
</dbReference>
<feature type="transmembrane region" description="Helical" evidence="9">
    <location>
        <begin position="357"/>
        <end position="377"/>
    </location>
</feature>
<evidence type="ECO:0000259" key="11">
    <source>
        <dbReference type="Pfam" id="PF00955"/>
    </source>
</evidence>
<evidence type="ECO:0000313" key="14">
    <source>
        <dbReference type="Proteomes" id="UP000678499"/>
    </source>
</evidence>
<feature type="transmembrane region" description="Helical" evidence="9">
    <location>
        <begin position="669"/>
        <end position="690"/>
    </location>
</feature>
<feature type="domain" description="Band 3 cytoplasmic" evidence="12">
    <location>
        <begin position="6"/>
        <end position="198"/>
    </location>
</feature>
<keyword evidence="3 9" id="KW-0813">Transport</keyword>
<name>A0A7R9GDX2_9CRUS</name>
<keyword evidence="7 9" id="KW-0406">Ion transport</keyword>
<feature type="region of interest" description="Disordered" evidence="10">
    <location>
        <begin position="198"/>
        <end position="222"/>
    </location>
</feature>
<dbReference type="GO" id="GO:0008509">
    <property type="term" value="F:monoatomic anion transmembrane transporter activity"/>
    <property type="evidence" value="ECO:0007669"/>
    <property type="project" value="InterPro"/>
</dbReference>
<evidence type="ECO:0000256" key="10">
    <source>
        <dbReference type="SAM" id="MobiDB-lite"/>
    </source>
</evidence>
<dbReference type="AlphaFoldDB" id="A0A7R9GDX2"/>
<dbReference type="GO" id="GO:0016323">
    <property type="term" value="C:basolateral plasma membrane"/>
    <property type="evidence" value="ECO:0007669"/>
    <property type="project" value="UniProtKB-SubCell"/>
</dbReference>
<evidence type="ECO:0000256" key="2">
    <source>
        <dbReference type="ARBA" id="ARBA00010993"/>
    </source>
</evidence>
<evidence type="ECO:0000256" key="8">
    <source>
        <dbReference type="ARBA" id="ARBA00023136"/>
    </source>
</evidence>
<dbReference type="InterPro" id="IPR016152">
    <property type="entry name" value="PTrfase/Anion_transptr"/>
</dbReference>
<dbReference type="InterPro" id="IPR013769">
    <property type="entry name" value="Band3_cytoplasmic_dom"/>
</dbReference>
<sequence>MKKGLVKFGDQEHVKESFLHPPSHQRGQGGWIIRSLAEIGRTYTAKKAEFFQSKECSVASMSMAGGDQAPPTAESTQSPNTNMMRKLPPNVEATNIMVGEMNCLDQPTVAFIRLKNPINLGDLTEVPVATRFLFVLLGPKERQNASKYRQVGRSMATLLTDEVFRVVAYNAATSDHLISGVDEFLGAVTVLPPGGWDPTIRIEPPGKNPDGEHNHPEKSDATLSERALAQKLREEAGLVKSGRLFGGLINDIKRKAPWYFSDFKDGFAMQCVATWFFMYFACLTPIVTFGGMLGDATGHSMSAMESIVSGAIVGVSYALFSGQPLTILGSTGPVLVFDTIIYSFCQRQEWDFLAFRFWIGMWVALMLLIIVAMDWSYTVSFITRFTEENFACLIAFIFIFESFKKVYGISKKYPINMSTEAPNYLCHCNSTNTTFREMLEETDPYDGRWGLAPKGLCEEDYEGELFGPGCFTTKYYPDVFFLSVILFAGTYIIAASLKSMPATPFFPSKVRTFLSDFAVIISITLMTLLDMLFGISTPKLMVPSEFAPTMAGRGWIIDPFRGNDAWWSTIAAAVPAMLCVILVFMDQQITAVIVNRKENKLKKGCGYHLDLLVLALLIAVCSVMGIPWFIAATVRSMNHVNSLRLESECSAPGEKPQFLGIREQRITSLLIGLTIGISVFLTPILGLVPMPVLYGVFLYMGLSSLNGIQVFQRILIMFMPAKYQPDRPFLRKVSMTRVHMFTCVQLACFALLWTVKSFEQTSILFPIMLIVMIAVRKILDKVFTRHELTVLDDLLPEFRRESMNENQC</sequence>
<feature type="transmembrane region" description="Helical" evidence="9">
    <location>
        <begin position="611"/>
        <end position="634"/>
    </location>
</feature>
<dbReference type="FunFam" id="1.10.287.570:FF:000001">
    <property type="entry name" value="Anion exchange protein"/>
    <property type="match status" value="1"/>
</dbReference>
<dbReference type="OrthoDB" id="1735926at2759"/>
<feature type="transmembrane region" description="Helical" evidence="9">
    <location>
        <begin position="738"/>
        <end position="755"/>
    </location>
</feature>
<dbReference type="InterPro" id="IPR011531">
    <property type="entry name" value="HCO3_transpt-like_TM_dom"/>
</dbReference>
<keyword evidence="14" id="KW-1185">Reference proteome</keyword>
<feature type="transmembrane region" description="Helical" evidence="9">
    <location>
        <begin position="565"/>
        <end position="585"/>
    </location>
</feature>
<dbReference type="Proteomes" id="UP000678499">
    <property type="component" value="Unassembled WGS sequence"/>
</dbReference>
<dbReference type="GO" id="GO:0005452">
    <property type="term" value="F:solute:inorganic anion antiporter activity"/>
    <property type="evidence" value="ECO:0007669"/>
    <property type="project" value="InterPro"/>
</dbReference>
<feature type="transmembrane region" description="Helical" evidence="9">
    <location>
        <begin position="696"/>
        <end position="718"/>
    </location>
</feature>
<comment type="similarity">
    <text evidence="2 9">Belongs to the anion exchanger (TC 2.A.31) family.</text>
</comment>
<accession>A0A7R9GDX2</accession>
<dbReference type="EMBL" id="OA882885">
    <property type="protein sequence ID" value="CAD7277265.1"/>
    <property type="molecule type" value="Genomic_DNA"/>
</dbReference>
<keyword evidence="5 9" id="KW-0812">Transmembrane</keyword>
<feature type="transmembrane region" description="Helical" evidence="9">
    <location>
        <begin position="517"/>
        <end position="535"/>
    </location>
</feature>
<feature type="region of interest" description="Disordered" evidence="10">
    <location>
        <begin position="62"/>
        <end position="83"/>
    </location>
</feature>
<dbReference type="PANTHER" id="PTHR11453:SF36">
    <property type="entry name" value="ANION EXCHANGE PROTEIN"/>
    <property type="match status" value="1"/>
</dbReference>
<evidence type="ECO:0000313" key="13">
    <source>
        <dbReference type="EMBL" id="CAD7277265.1"/>
    </source>
</evidence>
<evidence type="ECO:0000256" key="3">
    <source>
        <dbReference type="ARBA" id="ARBA00022448"/>
    </source>
</evidence>
<protein>
    <recommendedName>
        <fullName evidence="9">Anion exchange protein</fullName>
    </recommendedName>
</protein>
<dbReference type="GO" id="GO:0008510">
    <property type="term" value="F:sodium:bicarbonate symporter activity"/>
    <property type="evidence" value="ECO:0007669"/>
    <property type="project" value="TreeGrafter"/>
</dbReference>
<feature type="transmembrane region" description="Helical" evidence="9">
    <location>
        <begin position="479"/>
        <end position="497"/>
    </location>
</feature>
<feature type="compositionally biased region" description="Basic and acidic residues" evidence="10">
    <location>
        <begin position="209"/>
        <end position="220"/>
    </location>
</feature>
<feature type="transmembrane region" description="Helical" evidence="9">
    <location>
        <begin position="272"/>
        <end position="294"/>
    </location>
</feature>
<evidence type="ECO:0000259" key="12">
    <source>
        <dbReference type="Pfam" id="PF07565"/>
    </source>
</evidence>